<dbReference type="Proteomes" id="UP000011115">
    <property type="component" value="Unassembled WGS sequence"/>
</dbReference>
<evidence type="ECO:0000256" key="1">
    <source>
        <dbReference type="ARBA" id="ARBA00004479"/>
    </source>
</evidence>
<keyword evidence="2" id="KW-0808">Transferase</keyword>
<dbReference type="InterPro" id="IPR011009">
    <property type="entry name" value="Kinase-like_dom_sf"/>
</dbReference>
<sequence>MNEEEKECARKMVMASLWCIQTDPSSRPSMSKVVEMLEGKLDSLQMPSKPYLYSPSRTDIDSSVLELA</sequence>
<keyword evidence="2" id="KW-0723">Serine/threonine-protein kinase</keyword>
<keyword evidence="2" id="KW-0418">Kinase</keyword>
<reference evidence="9" key="1">
    <citation type="journal article" date="2011" name="Nature">
        <title>Genome sequence and analysis of the tuber crop potato.</title>
        <authorList>
            <consortium name="The Potato Genome Sequencing Consortium"/>
        </authorList>
    </citation>
    <scope>NUCLEOTIDE SEQUENCE [LARGE SCALE GENOMIC DNA]</scope>
    <source>
        <strain evidence="9">cv. DM1-3 516 R44</strain>
    </source>
</reference>
<keyword evidence="4" id="KW-0732">Signal</keyword>
<dbReference type="SUPFAM" id="SSF56112">
    <property type="entry name" value="Protein kinase-like (PK-like)"/>
    <property type="match status" value="1"/>
</dbReference>
<evidence type="ECO:0000256" key="4">
    <source>
        <dbReference type="ARBA" id="ARBA00022729"/>
    </source>
</evidence>
<comment type="subcellular location">
    <subcellularLocation>
        <location evidence="1">Membrane</location>
        <topology evidence="1">Single-pass type I membrane protein</topology>
    </subcellularLocation>
</comment>
<dbReference type="InterPro" id="IPR045874">
    <property type="entry name" value="LRK10/LRL21-25-like"/>
</dbReference>
<dbReference type="AlphaFoldDB" id="M1AVS5"/>
<dbReference type="GO" id="GO:0004674">
    <property type="term" value="F:protein serine/threonine kinase activity"/>
    <property type="evidence" value="ECO:0007669"/>
    <property type="project" value="UniProtKB-KW"/>
</dbReference>
<evidence type="ECO:0000256" key="2">
    <source>
        <dbReference type="ARBA" id="ARBA00022527"/>
    </source>
</evidence>
<dbReference type="Gene3D" id="1.10.510.10">
    <property type="entry name" value="Transferase(Phosphotransferase) domain 1"/>
    <property type="match status" value="1"/>
</dbReference>
<reference evidence="8" key="2">
    <citation type="submission" date="2015-06" db="UniProtKB">
        <authorList>
            <consortium name="EnsemblPlants"/>
        </authorList>
    </citation>
    <scope>IDENTIFICATION</scope>
    <source>
        <strain evidence="8">DM1-3 516 R44</strain>
    </source>
</reference>
<dbReference type="OMA" id="SIHSLQM"/>
<evidence type="ECO:0000256" key="7">
    <source>
        <dbReference type="ARBA" id="ARBA00023180"/>
    </source>
</evidence>
<dbReference type="PaxDb" id="4113-PGSC0003DMT400031511"/>
<keyword evidence="9" id="KW-1185">Reference proteome</keyword>
<accession>M1AVS5</accession>
<dbReference type="HOGENOM" id="CLU_204849_0_0_1"/>
<dbReference type="InParanoid" id="M1AVS5"/>
<dbReference type="EnsemblPlants" id="PGSC0003DMT400031511">
    <property type="protein sequence ID" value="PGSC0003DMT400031511"/>
    <property type="gene ID" value="PGSC0003DMG400012081"/>
</dbReference>
<evidence type="ECO:0000256" key="6">
    <source>
        <dbReference type="ARBA" id="ARBA00023136"/>
    </source>
</evidence>
<evidence type="ECO:0000256" key="5">
    <source>
        <dbReference type="ARBA" id="ARBA00022989"/>
    </source>
</evidence>
<keyword evidence="3" id="KW-0812">Transmembrane</keyword>
<keyword evidence="5" id="KW-1133">Transmembrane helix</keyword>
<dbReference type="GO" id="GO:0016020">
    <property type="term" value="C:membrane"/>
    <property type="evidence" value="ECO:0007669"/>
    <property type="project" value="UniProtKB-SubCell"/>
</dbReference>
<name>M1AVS5_SOLTU</name>
<dbReference type="PANTHER" id="PTHR27009">
    <property type="entry name" value="RUST RESISTANCE KINASE LR10-RELATED"/>
    <property type="match status" value="1"/>
</dbReference>
<evidence type="ECO:0000313" key="8">
    <source>
        <dbReference type="EnsemblPlants" id="PGSC0003DMT400031511"/>
    </source>
</evidence>
<protein>
    <submittedName>
        <fullName evidence="8">Receptor kinase</fullName>
    </submittedName>
</protein>
<keyword evidence="7" id="KW-0325">Glycoprotein</keyword>
<keyword evidence="6" id="KW-0472">Membrane</keyword>
<evidence type="ECO:0000256" key="3">
    <source>
        <dbReference type="ARBA" id="ARBA00022692"/>
    </source>
</evidence>
<organism evidence="8 9">
    <name type="scientific">Solanum tuberosum</name>
    <name type="common">Potato</name>
    <dbReference type="NCBI Taxonomy" id="4113"/>
    <lineage>
        <taxon>Eukaryota</taxon>
        <taxon>Viridiplantae</taxon>
        <taxon>Streptophyta</taxon>
        <taxon>Embryophyta</taxon>
        <taxon>Tracheophyta</taxon>
        <taxon>Spermatophyta</taxon>
        <taxon>Magnoliopsida</taxon>
        <taxon>eudicotyledons</taxon>
        <taxon>Gunneridae</taxon>
        <taxon>Pentapetalae</taxon>
        <taxon>asterids</taxon>
        <taxon>lamiids</taxon>
        <taxon>Solanales</taxon>
        <taxon>Solanaceae</taxon>
        <taxon>Solanoideae</taxon>
        <taxon>Solaneae</taxon>
        <taxon>Solanum</taxon>
    </lineage>
</organism>
<proteinExistence type="predicted"/>
<evidence type="ECO:0000313" key="9">
    <source>
        <dbReference type="Proteomes" id="UP000011115"/>
    </source>
</evidence>
<dbReference type="Gramene" id="PGSC0003DMT400031511">
    <property type="protein sequence ID" value="PGSC0003DMT400031511"/>
    <property type="gene ID" value="PGSC0003DMG400012081"/>
</dbReference>